<dbReference type="InterPro" id="IPR022628">
    <property type="entry name" value="S-AdoMet_synt_N"/>
</dbReference>
<feature type="domain" description="S-adenosylmethionine synthetase N-terminal" evidence="16">
    <location>
        <begin position="5"/>
        <end position="102"/>
    </location>
</feature>
<evidence type="ECO:0000256" key="12">
    <source>
        <dbReference type="ARBA" id="ARBA00022958"/>
    </source>
</evidence>
<dbReference type="EMBL" id="JAJUOS010000002">
    <property type="protein sequence ID" value="MCE5972620.1"/>
    <property type="molecule type" value="Genomic_DNA"/>
</dbReference>
<comment type="subunit">
    <text evidence="14">Homotetramer.</text>
</comment>
<keyword evidence="9" id="KW-0547">Nucleotide-binding</keyword>
<dbReference type="PANTHER" id="PTHR11964">
    <property type="entry name" value="S-ADENOSYLMETHIONINE SYNTHETASE"/>
    <property type="match status" value="1"/>
</dbReference>
<dbReference type="InterPro" id="IPR022630">
    <property type="entry name" value="S-AdoMet_synt_C"/>
</dbReference>
<evidence type="ECO:0000313" key="19">
    <source>
        <dbReference type="EMBL" id="MCE5972620.1"/>
    </source>
</evidence>
<evidence type="ECO:0000256" key="6">
    <source>
        <dbReference type="ARBA" id="ARBA00022563"/>
    </source>
</evidence>
<evidence type="ECO:0000256" key="10">
    <source>
        <dbReference type="ARBA" id="ARBA00022840"/>
    </source>
</evidence>
<dbReference type="PIRSF" id="PIRSF000497">
    <property type="entry name" value="MAT"/>
    <property type="match status" value="1"/>
</dbReference>
<dbReference type="InterPro" id="IPR022631">
    <property type="entry name" value="ADOMET_SYNTHASE_CS"/>
</dbReference>
<keyword evidence="8 14" id="KW-0479">Metal-binding</keyword>
<evidence type="ECO:0000256" key="15">
    <source>
        <dbReference type="RuleBase" id="RU004462"/>
    </source>
</evidence>
<sequence length="398" mass="42586">MFETSLFTSESVSAGHPDKICDQISDAILDACLAQDPGSRVAVETAIKGHRLFLLGEISTEARIDAEAIARHVLAQIGYGDPTWGLDLDRLEIQSELSVQSPEIAAGVGRDDSGAGDQGLMFGYATAETPNAMPLPIALAHALMRRHDVLRRGSLCHALGPDAKAQVTVARDRGRVLGITDVVLSSQHALDLRLEDLRELMREEVVRPTLGDLWNDQIRLHLNPAGSFIHGGPAADAGLTGRKIIVDTYGGAARHGGGAFSGKDATKVDRSAAYAARQLARDVITRGWARSCEVQIAYAIGRAAPVSLAIDAEGAISAREILGRYAEEGIDLEAAFKPQAIIHRLGLRRPIFAPTAVFGHFGRDDLPWEAPLRAGERLAEPLEGGRAPIEQSSVDMEA</sequence>
<dbReference type="Proteomes" id="UP001521181">
    <property type="component" value="Unassembled WGS sequence"/>
</dbReference>
<keyword evidence="11 14" id="KW-0460">Magnesium</keyword>
<dbReference type="InterPro" id="IPR002133">
    <property type="entry name" value="S-AdoMet_synthetase"/>
</dbReference>
<evidence type="ECO:0000256" key="2">
    <source>
        <dbReference type="ARBA" id="ARBA00001958"/>
    </source>
</evidence>
<dbReference type="Pfam" id="PF02773">
    <property type="entry name" value="S-AdoMet_synt_C"/>
    <property type="match status" value="1"/>
</dbReference>
<gene>
    <name evidence="19" type="primary">metK</name>
    <name evidence="19" type="ORF">LZA78_03905</name>
</gene>
<evidence type="ECO:0000259" key="16">
    <source>
        <dbReference type="Pfam" id="PF00438"/>
    </source>
</evidence>
<evidence type="ECO:0000256" key="11">
    <source>
        <dbReference type="ARBA" id="ARBA00022842"/>
    </source>
</evidence>
<dbReference type="CDD" id="cd18079">
    <property type="entry name" value="S-AdoMet_synt"/>
    <property type="match status" value="1"/>
</dbReference>
<feature type="domain" description="S-adenosylmethionine synthetase central" evidence="17">
    <location>
        <begin position="113"/>
        <end position="228"/>
    </location>
</feature>
<protein>
    <recommendedName>
        <fullName evidence="5 13">Methionine adenosyltransferase</fullName>
        <ecNumber evidence="5 13">2.5.1.6</ecNumber>
    </recommendedName>
</protein>
<evidence type="ECO:0000256" key="4">
    <source>
        <dbReference type="ARBA" id="ARBA00009685"/>
    </source>
</evidence>
<dbReference type="Pfam" id="PF02772">
    <property type="entry name" value="S-AdoMet_synt_M"/>
    <property type="match status" value="1"/>
</dbReference>
<evidence type="ECO:0000313" key="20">
    <source>
        <dbReference type="Proteomes" id="UP001521181"/>
    </source>
</evidence>
<keyword evidence="10" id="KW-0067">ATP-binding</keyword>
<comment type="cofactor">
    <cofactor evidence="1">
        <name>Mg(2+)</name>
        <dbReference type="ChEBI" id="CHEBI:18420"/>
    </cofactor>
</comment>
<keyword evidence="6" id="KW-0554">One-carbon metabolism</keyword>
<evidence type="ECO:0000256" key="5">
    <source>
        <dbReference type="ARBA" id="ARBA00012828"/>
    </source>
</evidence>
<name>A0ABS8YY50_9RHOB</name>
<reference evidence="19 20" key="1">
    <citation type="submission" date="2021-12" db="EMBL/GenBank/DDBJ databases">
        <title>Sinirhodobacter sp. WL0062 is a bacterium isolated from seawater.</title>
        <authorList>
            <person name="Wang L."/>
            <person name="He W."/>
            <person name="Zhang D.-F."/>
        </authorList>
    </citation>
    <scope>NUCLEOTIDE SEQUENCE [LARGE SCALE GENOMIC DNA]</scope>
    <source>
        <strain evidence="19 20">WL0062</strain>
    </source>
</reference>
<evidence type="ECO:0000256" key="8">
    <source>
        <dbReference type="ARBA" id="ARBA00022723"/>
    </source>
</evidence>
<evidence type="ECO:0000256" key="7">
    <source>
        <dbReference type="ARBA" id="ARBA00022679"/>
    </source>
</evidence>
<evidence type="ECO:0000256" key="14">
    <source>
        <dbReference type="RuleBase" id="RU000542"/>
    </source>
</evidence>
<dbReference type="InterPro" id="IPR022636">
    <property type="entry name" value="S-AdoMet_synthetase_sfam"/>
</dbReference>
<feature type="domain" description="S-adenosylmethionine synthetase C-terminal" evidence="18">
    <location>
        <begin position="231"/>
        <end position="369"/>
    </location>
</feature>
<keyword evidence="12 14" id="KW-0630">Potassium</keyword>
<keyword evidence="7 19" id="KW-0808">Transferase</keyword>
<dbReference type="Gene3D" id="3.30.300.10">
    <property type="match status" value="3"/>
</dbReference>
<comment type="subcellular location">
    <subcellularLocation>
        <location evidence="14">Cytoplasm</location>
    </subcellularLocation>
</comment>
<dbReference type="NCBIfam" id="TIGR01034">
    <property type="entry name" value="metK"/>
    <property type="match status" value="1"/>
</dbReference>
<evidence type="ECO:0000256" key="13">
    <source>
        <dbReference type="NCBIfam" id="TIGR01034"/>
    </source>
</evidence>
<comment type="pathway">
    <text evidence="3">Amino-acid biosynthesis; S-adenosyl-L-methionine biosynthesis; S-adenosyl-L-methionine from L-methionine: step 1/1.</text>
</comment>
<organism evidence="19 20">
    <name type="scientific">Rhodobacter flavimaris</name>
    <dbReference type="NCBI Taxonomy" id="2907145"/>
    <lineage>
        <taxon>Bacteria</taxon>
        <taxon>Pseudomonadati</taxon>
        <taxon>Pseudomonadota</taxon>
        <taxon>Alphaproteobacteria</taxon>
        <taxon>Rhodobacterales</taxon>
        <taxon>Rhodobacter group</taxon>
        <taxon>Rhodobacter</taxon>
    </lineage>
</organism>
<proteinExistence type="inferred from homology"/>
<dbReference type="InterPro" id="IPR022629">
    <property type="entry name" value="S-AdoMet_synt_central"/>
</dbReference>
<evidence type="ECO:0000256" key="3">
    <source>
        <dbReference type="ARBA" id="ARBA00005224"/>
    </source>
</evidence>
<comment type="caution">
    <text evidence="19">The sequence shown here is derived from an EMBL/GenBank/DDBJ whole genome shotgun (WGS) entry which is preliminary data.</text>
</comment>
<evidence type="ECO:0000259" key="18">
    <source>
        <dbReference type="Pfam" id="PF02773"/>
    </source>
</evidence>
<dbReference type="PROSITE" id="PS00377">
    <property type="entry name" value="ADOMET_SYNTHASE_2"/>
    <property type="match status" value="1"/>
</dbReference>
<comment type="similarity">
    <text evidence="4 15">Belongs to the AdoMet synthase family.</text>
</comment>
<evidence type="ECO:0000259" key="17">
    <source>
        <dbReference type="Pfam" id="PF02772"/>
    </source>
</evidence>
<dbReference type="SUPFAM" id="SSF55973">
    <property type="entry name" value="S-adenosylmethionine synthetase"/>
    <property type="match status" value="3"/>
</dbReference>
<dbReference type="EC" id="2.5.1.6" evidence="5 13"/>
<dbReference type="PROSITE" id="PS00376">
    <property type="entry name" value="ADOMET_SYNTHASE_1"/>
    <property type="match status" value="1"/>
</dbReference>
<accession>A0ABS8YY50</accession>
<evidence type="ECO:0000256" key="9">
    <source>
        <dbReference type="ARBA" id="ARBA00022741"/>
    </source>
</evidence>
<comment type="cofactor">
    <cofactor evidence="2">
        <name>K(+)</name>
        <dbReference type="ChEBI" id="CHEBI:29103"/>
    </cofactor>
</comment>
<dbReference type="GO" id="GO:0004478">
    <property type="term" value="F:methionine adenosyltransferase activity"/>
    <property type="evidence" value="ECO:0007669"/>
    <property type="project" value="UniProtKB-EC"/>
</dbReference>
<dbReference type="RefSeq" id="WP_233675633.1">
    <property type="nucleotide sequence ID" value="NZ_JAJUOS010000002.1"/>
</dbReference>
<dbReference type="Pfam" id="PF00438">
    <property type="entry name" value="S-AdoMet_synt_N"/>
    <property type="match status" value="1"/>
</dbReference>
<evidence type="ECO:0000256" key="1">
    <source>
        <dbReference type="ARBA" id="ARBA00001946"/>
    </source>
</evidence>
<keyword evidence="20" id="KW-1185">Reference proteome</keyword>